<accession>A0A840IH62</accession>
<protein>
    <submittedName>
        <fullName evidence="2">Ribosome-binding factor A</fullName>
    </submittedName>
</protein>
<dbReference type="Pfam" id="PF02033">
    <property type="entry name" value="RBFA"/>
    <property type="match status" value="1"/>
</dbReference>
<dbReference type="SUPFAM" id="SSF89919">
    <property type="entry name" value="Ribosome-binding factor A, RbfA"/>
    <property type="match status" value="1"/>
</dbReference>
<dbReference type="InterPro" id="IPR020053">
    <property type="entry name" value="Ribosome-bd_factorA_CS"/>
</dbReference>
<keyword evidence="1" id="KW-0690">Ribosome biogenesis</keyword>
<comment type="caution">
    <text evidence="2">The sequence shown here is derived from an EMBL/GenBank/DDBJ whole genome shotgun (WGS) entry which is preliminary data.</text>
</comment>
<evidence type="ECO:0000256" key="1">
    <source>
        <dbReference type="ARBA" id="ARBA00022517"/>
    </source>
</evidence>
<dbReference type="PANTHER" id="PTHR33515">
    <property type="entry name" value="RIBOSOME-BINDING FACTOR A, CHLOROPLASTIC-RELATED"/>
    <property type="match status" value="1"/>
</dbReference>
<evidence type="ECO:0000313" key="3">
    <source>
        <dbReference type="Proteomes" id="UP000585272"/>
    </source>
</evidence>
<organism evidence="2 3">
    <name type="scientific">Conexibacter arvalis</name>
    <dbReference type="NCBI Taxonomy" id="912552"/>
    <lineage>
        <taxon>Bacteria</taxon>
        <taxon>Bacillati</taxon>
        <taxon>Actinomycetota</taxon>
        <taxon>Thermoleophilia</taxon>
        <taxon>Solirubrobacterales</taxon>
        <taxon>Conexibacteraceae</taxon>
        <taxon>Conexibacter</taxon>
    </lineage>
</organism>
<reference evidence="2 3" key="1">
    <citation type="submission" date="2020-08" db="EMBL/GenBank/DDBJ databases">
        <title>Genomic Encyclopedia of Archaeal and Bacterial Type Strains, Phase II (KMG-II): from individual species to whole genera.</title>
        <authorList>
            <person name="Goeker M."/>
        </authorList>
    </citation>
    <scope>NUCLEOTIDE SEQUENCE [LARGE SCALE GENOMIC DNA]</scope>
    <source>
        <strain evidence="2 3">DSM 23288</strain>
    </source>
</reference>
<evidence type="ECO:0000313" key="2">
    <source>
        <dbReference type="EMBL" id="MBB4663404.1"/>
    </source>
</evidence>
<dbReference type="InterPro" id="IPR015946">
    <property type="entry name" value="KH_dom-like_a/b"/>
</dbReference>
<proteinExistence type="predicted"/>
<dbReference type="GO" id="GO:0006364">
    <property type="term" value="P:rRNA processing"/>
    <property type="evidence" value="ECO:0007669"/>
    <property type="project" value="InterPro"/>
</dbReference>
<dbReference type="Gene3D" id="3.30.300.20">
    <property type="match status" value="1"/>
</dbReference>
<dbReference type="NCBIfam" id="TIGR00082">
    <property type="entry name" value="rbfA"/>
    <property type="match status" value="1"/>
</dbReference>
<dbReference type="PROSITE" id="PS01319">
    <property type="entry name" value="RBFA"/>
    <property type="match status" value="1"/>
</dbReference>
<dbReference type="EMBL" id="JACHNU010000004">
    <property type="protein sequence ID" value="MBB4663404.1"/>
    <property type="molecule type" value="Genomic_DNA"/>
</dbReference>
<dbReference type="InterPro" id="IPR000238">
    <property type="entry name" value="RbfA"/>
</dbReference>
<dbReference type="GO" id="GO:0043024">
    <property type="term" value="F:ribosomal small subunit binding"/>
    <property type="evidence" value="ECO:0007669"/>
    <property type="project" value="TreeGrafter"/>
</dbReference>
<gene>
    <name evidence="2" type="ORF">BDZ31_002999</name>
</gene>
<name>A0A840IH62_9ACTN</name>
<dbReference type="Proteomes" id="UP000585272">
    <property type="component" value="Unassembled WGS sequence"/>
</dbReference>
<dbReference type="PANTHER" id="PTHR33515:SF1">
    <property type="entry name" value="RIBOSOME-BINDING FACTOR A, CHLOROPLASTIC-RELATED"/>
    <property type="match status" value="1"/>
</dbReference>
<keyword evidence="3" id="KW-1185">Reference proteome</keyword>
<dbReference type="AlphaFoldDB" id="A0A840IH62"/>
<dbReference type="GO" id="GO:0005829">
    <property type="term" value="C:cytosol"/>
    <property type="evidence" value="ECO:0007669"/>
    <property type="project" value="TreeGrafter"/>
</dbReference>
<dbReference type="InterPro" id="IPR023799">
    <property type="entry name" value="RbfA_dom_sf"/>
</dbReference>
<sequence length="78" mass="8866">MRTSSDLRHCRVYVSILGDEETRSAGLEGLRSAQGFLQRRVAQAVRMKYTPEITFAYDDSVDRGMRINELLREAGEGE</sequence>